<dbReference type="AlphaFoldDB" id="A0A0A8Y2D1"/>
<evidence type="ECO:0000313" key="1">
    <source>
        <dbReference type="EMBL" id="JAD19355.1"/>
    </source>
</evidence>
<reference evidence="1" key="1">
    <citation type="submission" date="2014-09" db="EMBL/GenBank/DDBJ databases">
        <authorList>
            <person name="Magalhaes I.L.F."/>
            <person name="Oliveira U."/>
            <person name="Santos F.R."/>
            <person name="Vidigal T.H.D.A."/>
            <person name="Brescovit A.D."/>
            <person name="Santos A.J."/>
        </authorList>
    </citation>
    <scope>NUCLEOTIDE SEQUENCE</scope>
    <source>
        <tissue evidence="1">Shoot tissue taken approximately 20 cm above the soil surface</tissue>
    </source>
</reference>
<dbReference type="EMBL" id="GBRH01278540">
    <property type="protein sequence ID" value="JAD19355.1"/>
    <property type="molecule type" value="Transcribed_RNA"/>
</dbReference>
<reference evidence="1" key="2">
    <citation type="journal article" date="2015" name="Data Brief">
        <title>Shoot transcriptome of the giant reed, Arundo donax.</title>
        <authorList>
            <person name="Barrero R.A."/>
            <person name="Guerrero F.D."/>
            <person name="Moolhuijzen P."/>
            <person name="Goolsby J.A."/>
            <person name="Tidwell J."/>
            <person name="Bellgard S.E."/>
            <person name="Bellgard M.I."/>
        </authorList>
    </citation>
    <scope>NUCLEOTIDE SEQUENCE</scope>
    <source>
        <tissue evidence="1">Shoot tissue taken approximately 20 cm above the soil surface</tissue>
    </source>
</reference>
<proteinExistence type="predicted"/>
<name>A0A0A8Y2D1_ARUDO</name>
<sequence length="60" mass="6660">MAVAYSPPFPWPPLSTSLLVDWSRLPSRGRTAQMPPFRWSGAPANAISFHGTPSLQRRPI</sequence>
<protein>
    <submittedName>
        <fullName evidence="1">Uncharacterized protein</fullName>
    </submittedName>
</protein>
<organism evidence="1">
    <name type="scientific">Arundo donax</name>
    <name type="common">Giant reed</name>
    <name type="synonym">Donax arundinaceus</name>
    <dbReference type="NCBI Taxonomy" id="35708"/>
    <lineage>
        <taxon>Eukaryota</taxon>
        <taxon>Viridiplantae</taxon>
        <taxon>Streptophyta</taxon>
        <taxon>Embryophyta</taxon>
        <taxon>Tracheophyta</taxon>
        <taxon>Spermatophyta</taxon>
        <taxon>Magnoliopsida</taxon>
        <taxon>Liliopsida</taxon>
        <taxon>Poales</taxon>
        <taxon>Poaceae</taxon>
        <taxon>PACMAD clade</taxon>
        <taxon>Arundinoideae</taxon>
        <taxon>Arundineae</taxon>
        <taxon>Arundo</taxon>
    </lineage>
</organism>
<accession>A0A0A8Y2D1</accession>